<proteinExistence type="predicted"/>
<accession>A0A177B185</accession>
<keyword evidence="3" id="KW-1185">Reference proteome</keyword>
<feature type="region of interest" description="Disordered" evidence="1">
    <location>
        <begin position="1"/>
        <end position="25"/>
    </location>
</feature>
<dbReference type="AlphaFoldDB" id="A0A177B185"/>
<evidence type="ECO:0000313" key="2">
    <source>
        <dbReference type="EMBL" id="OAF68015.1"/>
    </source>
</evidence>
<protein>
    <submittedName>
        <fullName evidence="2">Uncharacterized protein</fullName>
    </submittedName>
</protein>
<comment type="caution">
    <text evidence="2">The sequence shown here is derived from an EMBL/GenBank/DDBJ whole genome shotgun (WGS) entry which is preliminary data.</text>
</comment>
<dbReference type="EMBL" id="LWCA01000531">
    <property type="protein sequence ID" value="OAF68015.1"/>
    <property type="molecule type" value="Genomic_DNA"/>
</dbReference>
<reference evidence="2 3" key="1">
    <citation type="submission" date="2016-04" db="EMBL/GenBank/DDBJ databases">
        <title>The genome of Intoshia linei affirms orthonectids as highly simplified spiralians.</title>
        <authorList>
            <person name="Mikhailov K.V."/>
            <person name="Slusarev G.S."/>
            <person name="Nikitin M.A."/>
            <person name="Logacheva M.D."/>
            <person name="Penin A."/>
            <person name="Aleoshin V."/>
            <person name="Panchin Y.V."/>
        </authorList>
    </citation>
    <scope>NUCLEOTIDE SEQUENCE [LARGE SCALE GENOMIC DNA]</scope>
    <source>
        <strain evidence="2">Intl2013</strain>
        <tissue evidence="2">Whole animal</tissue>
    </source>
</reference>
<evidence type="ECO:0000256" key="1">
    <source>
        <dbReference type="SAM" id="MobiDB-lite"/>
    </source>
</evidence>
<evidence type="ECO:0000313" key="3">
    <source>
        <dbReference type="Proteomes" id="UP000078046"/>
    </source>
</evidence>
<organism evidence="2 3">
    <name type="scientific">Intoshia linei</name>
    <dbReference type="NCBI Taxonomy" id="1819745"/>
    <lineage>
        <taxon>Eukaryota</taxon>
        <taxon>Metazoa</taxon>
        <taxon>Spiralia</taxon>
        <taxon>Lophotrochozoa</taxon>
        <taxon>Mesozoa</taxon>
        <taxon>Orthonectida</taxon>
        <taxon>Rhopaluridae</taxon>
        <taxon>Intoshia</taxon>
    </lineage>
</organism>
<dbReference type="Proteomes" id="UP000078046">
    <property type="component" value="Unassembled WGS sequence"/>
</dbReference>
<sequence>MDFDDMDSELMNDSQILYTDDAEPSIYEDERQDMLSSVDKPIAYTQKQDQ</sequence>
<gene>
    <name evidence="2" type="ORF">A3Q56_04253</name>
</gene>
<name>A0A177B185_9BILA</name>
<feature type="compositionally biased region" description="Acidic residues" evidence="1">
    <location>
        <begin position="1"/>
        <end position="10"/>
    </location>
</feature>